<comment type="function">
    <text evidence="12 13">Plays a role in pre-mRNA splicing as a core component of the spliceosomal U1, U2, U4 and U5 small nuclear ribonucleoproteins (snRNPs), the building blocks of the spliceosome. Component of both the pre-catalytic spliceosome B complex and activated spliceosome C complexes. As a component of the minor spliceosome, involved in the splicing of U12-type introns in pre-mRNAs. As part of the U7 snRNP it is involved in histone 3'-end processing.</text>
</comment>
<name>A0A6B0QT33_9CETA</name>
<keyword evidence="5 13" id="KW-0507">mRNA processing</keyword>
<evidence type="ECO:0000256" key="3">
    <source>
        <dbReference type="ARBA" id="ARBA00022037"/>
    </source>
</evidence>
<dbReference type="FunFam" id="2.30.30.100:FF:000059">
    <property type="entry name" value="Small nuclear ribonucleoprotein E"/>
    <property type="match status" value="1"/>
</dbReference>
<feature type="region of interest" description="Disordered" evidence="14">
    <location>
        <begin position="68"/>
        <end position="94"/>
    </location>
</feature>
<organism evidence="16 17">
    <name type="scientific">Bos mutus</name>
    <name type="common">wild yak</name>
    <dbReference type="NCBI Taxonomy" id="72004"/>
    <lineage>
        <taxon>Eukaryota</taxon>
        <taxon>Metazoa</taxon>
        <taxon>Chordata</taxon>
        <taxon>Craniata</taxon>
        <taxon>Vertebrata</taxon>
        <taxon>Euteleostomi</taxon>
        <taxon>Mammalia</taxon>
        <taxon>Eutheria</taxon>
        <taxon>Laurasiatheria</taxon>
        <taxon>Artiodactyla</taxon>
        <taxon>Ruminantia</taxon>
        <taxon>Pecora</taxon>
        <taxon>Bovidae</taxon>
        <taxon>Bovinae</taxon>
        <taxon>Bos</taxon>
    </lineage>
</organism>
<dbReference type="GO" id="GO:0046540">
    <property type="term" value="C:U4/U6 x U5 tri-snRNP complex"/>
    <property type="evidence" value="ECO:0007669"/>
    <property type="project" value="UniProtKB-UniRule"/>
</dbReference>
<dbReference type="GO" id="GO:0003723">
    <property type="term" value="F:RNA binding"/>
    <property type="evidence" value="ECO:0007669"/>
    <property type="project" value="UniProtKB-KW"/>
</dbReference>
<evidence type="ECO:0000256" key="1">
    <source>
        <dbReference type="ARBA" id="ARBA00004123"/>
    </source>
</evidence>
<evidence type="ECO:0000256" key="12">
    <source>
        <dbReference type="ARBA" id="ARBA00045276"/>
    </source>
</evidence>
<dbReference type="GO" id="GO:0005685">
    <property type="term" value="C:U1 snRNP"/>
    <property type="evidence" value="ECO:0007669"/>
    <property type="project" value="UniProtKB-UniRule"/>
</dbReference>
<keyword evidence="17" id="KW-1185">Reference proteome</keyword>
<dbReference type="GO" id="GO:0005681">
    <property type="term" value="C:spliceosomal complex"/>
    <property type="evidence" value="ECO:0007669"/>
    <property type="project" value="UniProtKB-KW"/>
</dbReference>
<evidence type="ECO:0000256" key="11">
    <source>
        <dbReference type="ARBA" id="ARBA00030143"/>
    </source>
</evidence>
<dbReference type="PANTHER" id="PTHR11193">
    <property type="entry name" value="SMALL NUCLEAR RIBONUCLEOPROTEIN E"/>
    <property type="match status" value="1"/>
</dbReference>
<keyword evidence="4" id="KW-0963">Cytoplasm</keyword>
<dbReference type="GO" id="GO:0005687">
    <property type="term" value="C:U4 snRNP"/>
    <property type="evidence" value="ECO:0007669"/>
    <property type="project" value="UniProtKB-UniRule"/>
</dbReference>
<keyword evidence="10 13" id="KW-0687">Ribonucleoprotein</keyword>
<dbReference type="Proteomes" id="UP000322234">
    <property type="component" value="Unassembled WGS sequence"/>
</dbReference>
<dbReference type="AlphaFoldDB" id="A0A6B0QT33"/>
<evidence type="ECO:0000256" key="5">
    <source>
        <dbReference type="ARBA" id="ARBA00022664"/>
    </source>
</evidence>
<keyword evidence="6 13" id="KW-0747">Spliceosome</keyword>
<keyword evidence="7 13" id="KW-0694">RNA-binding</keyword>
<evidence type="ECO:0000313" key="17">
    <source>
        <dbReference type="Proteomes" id="UP000322234"/>
    </source>
</evidence>
<dbReference type="GO" id="GO:0005686">
    <property type="term" value="C:U2 snRNP"/>
    <property type="evidence" value="ECO:0007669"/>
    <property type="project" value="UniProtKB-UniRule"/>
</dbReference>
<dbReference type="GO" id="GO:0000387">
    <property type="term" value="P:spliceosomal snRNP assembly"/>
    <property type="evidence" value="ECO:0007669"/>
    <property type="project" value="UniProtKB-UniRule"/>
</dbReference>
<evidence type="ECO:0000259" key="15">
    <source>
        <dbReference type="Pfam" id="PF01423"/>
    </source>
</evidence>
<feature type="domain" description="Sm" evidence="15">
    <location>
        <begin position="31"/>
        <end position="71"/>
    </location>
</feature>
<comment type="subcellular location">
    <subcellularLocation>
        <location evidence="13">Cytoplasm</location>
        <location evidence="13">Cytosol</location>
    </subcellularLocation>
    <subcellularLocation>
        <location evidence="1 13">Nucleus</location>
    </subcellularLocation>
    <text evidence="13">SMN-mediated assembly into core snRNPs occurs in the cytosol before SMN-mediated transport to the nucleus to be included in spliceosomes.</text>
</comment>
<dbReference type="SUPFAM" id="SSF50182">
    <property type="entry name" value="Sm-like ribonucleoproteins"/>
    <property type="match status" value="1"/>
</dbReference>
<dbReference type="GO" id="GO:0005682">
    <property type="term" value="C:U5 snRNP"/>
    <property type="evidence" value="ECO:0007669"/>
    <property type="project" value="UniProtKB-UniRule"/>
</dbReference>
<evidence type="ECO:0000256" key="2">
    <source>
        <dbReference type="ARBA" id="ARBA00006850"/>
    </source>
</evidence>
<gene>
    <name evidence="16" type="ORF">E5288_WYG009210</name>
</gene>
<dbReference type="Gene3D" id="2.30.30.100">
    <property type="match status" value="1"/>
</dbReference>
<dbReference type="Pfam" id="PF01423">
    <property type="entry name" value="LSM"/>
    <property type="match status" value="1"/>
</dbReference>
<evidence type="ECO:0000256" key="8">
    <source>
        <dbReference type="ARBA" id="ARBA00023187"/>
    </source>
</evidence>
<comment type="caution">
    <text evidence="16">The sequence shown here is derived from an EMBL/GenBank/DDBJ whole genome shotgun (WGS) entry which is preliminary data.</text>
</comment>
<reference evidence="16" key="1">
    <citation type="submission" date="2019-10" db="EMBL/GenBank/DDBJ databases">
        <title>The sequence and de novo assembly of the wild yak genome.</title>
        <authorList>
            <person name="Liu Y."/>
        </authorList>
    </citation>
    <scope>NUCLEOTIDE SEQUENCE [LARGE SCALE GENOMIC DNA]</scope>
    <source>
        <strain evidence="16">WY2019</strain>
    </source>
</reference>
<sequence>MAYRGQGWNVQKGQVQPINLIFRCLQNRSRIQGWLYEQVNMWTEGCTIGFDESMNLVLDDAEDIHSKTVKKTTGSDHAKRRSKQVSACKGLDCR</sequence>
<dbReference type="CDD" id="cd01718">
    <property type="entry name" value="Sm_E"/>
    <property type="match status" value="1"/>
</dbReference>
<evidence type="ECO:0000256" key="7">
    <source>
        <dbReference type="ARBA" id="ARBA00022884"/>
    </source>
</evidence>
<keyword evidence="9 13" id="KW-0539">Nucleus</keyword>
<evidence type="ECO:0000256" key="13">
    <source>
        <dbReference type="RuleBase" id="RU365053"/>
    </source>
</evidence>
<keyword evidence="8 13" id="KW-0508">mRNA splicing</keyword>
<accession>A0A6B0QT33</accession>
<dbReference type="EMBL" id="VBQZ03000005">
    <property type="protein sequence ID" value="MXQ80899.1"/>
    <property type="molecule type" value="Genomic_DNA"/>
</dbReference>
<comment type="similarity">
    <text evidence="2 13">Belongs to the snRNP Sm proteins family.</text>
</comment>
<evidence type="ECO:0000256" key="9">
    <source>
        <dbReference type="ARBA" id="ARBA00023242"/>
    </source>
</evidence>
<dbReference type="InterPro" id="IPR027078">
    <property type="entry name" value="snRNP-E"/>
</dbReference>
<evidence type="ECO:0000313" key="16">
    <source>
        <dbReference type="EMBL" id="MXQ80899.1"/>
    </source>
</evidence>
<proteinExistence type="inferred from homology"/>
<evidence type="ECO:0000256" key="6">
    <source>
        <dbReference type="ARBA" id="ARBA00022728"/>
    </source>
</evidence>
<dbReference type="GO" id="GO:0005829">
    <property type="term" value="C:cytosol"/>
    <property type="evidence" value="ECO:0007669"/>
    <property type="project" value="UniProtKB-SubCell"/>
</dbReference>
<protein>
    <recommendedName>
        <fullName evidence="3 13">Small nuclear ribonucleoprotein E</fullName>
        <shortName evidence="13">snRNP-E</shortName>
    </recommendedName>
    <alternativeName>
        <fullName evidence="11 13">Sm protein E</fullName>
    </alternativeName>
</protein>
<evidence type="ECO:0000256" key="14">
    <source>
        <dbReference type="SAM" id="MobiDB-lite"/>
    </source>
</evidence>
<evidence type="ECO:0000256" key="10">
    <source>
        <dbReference type="ARBA" id="ARBA00023274"/>
    </source>
</evidence>
<dbReference type="InterPro" id="IPR010920">
    <property type="entry name" value="LSM_dom_sf"/>
</dbReference>
<dbReference type="InterPro" id="IPR001163">
    <property type="entry name" value="Sm_dom_euk/arc"/>
</dbReference>
<evidence type="ECO:0000256" key="4">
    <source>
        <dbReference type="ARBA" id="ARBA00022490"/>
    </source>
</evidence>